<organism evidence="2 3">
    <name type="scientific">Aureimonas jatrophae</name>
    <dbReference type="NCBI Taxonomy" id="1166073"/>
    <lineage>
        <taxon>Bacteria</taxon>
        <taxon>Pseudomonadati</taxon>
        <taxon>Pseudomonadota</taxon>
        <taxon>Alphaproteobacteria</taxon>
        <taxon>Hyphomicrobiales</taxon>
        <taxon>Aurantimonadaceae</taxon>
        <taxon>Aureimonas</taxon>
    </lineage>
</organism>
<evidence type="ECO:0000256" key="1">
    <source>
        <dbReference type="SAM" id="Phobius"/>
    </source>
</evidence>
<keyword evidence="3" id="KW-1185">Reference proteome</keyword>
<evidence type="ECO:0000313" key="2">
    <source>
        <dbReference type="EMBL" id="SDN69438.1"/>
    </source>
</evidence>
<proteinExistence type="predicted"/>
<keyword evidence="1" id="KW-0812">Transmembrane</keyword>
<name>A0A1H0DH68_9HYPH</name>
<feature type="transmembrane region" description="Helical" evidence="1">
    <location>
        <begin position="46"/>
        <end position="66"/>
    </location>
</feature>
<dbReference type="Proteomes" id="UP000198793">
    <property type="component" value="Unassembled WGS sequence"/>
</dbReference>
<evidence type="ECO:0008006" key="4">
    <source>
        <dbReference type="Google" id="ProtNLM"/>
    </source>
</evidence>
<feature type="transmembrane region" description="Helical" evidence="1">
    <location>
        <begin position="78"/>
        <end position="97"/>
    </location>
</feature>
<protein>
    <recommendedName>
        <fullName evidence="4">DUF308 domain-containing protein</fullName>
    </recommendedName>
</protein>
<dbReference type="Pfam" id="PF03729">
    <property type="entry name" value="DUF308"/>
    <property type="match status" value="1"/>
</dbReference>
<sequence>MTPYPNAHIPARSASGWLRNYYFIRFAVSALWVAAALLVARDKPTWAAVMLVGYPAWDALANFIDARRSGGLGRNKSQMLNLGVSLLTTLAVAAALGTSMNDVLLVFGIWAGFSGIFQLATAVRRWRSVGAQWVMILSGAQSALAGVFMVGRAYGPDPAGIASVAPYAAFGAFYFLVSAIWLTVAEFRQGSPRAAG</sequence>
<dbReference type="STRING" id="1166073.SAMN05192530_101776"/>
<keyword evidence="1" id="KW-1133">Transmembrane helix</keyword>
<feature type="transmembrane region" description="Helical" evidence="1">
    <location>
        <begin position="21"/>
        <end position="40"/>
    </location>
</feature>
<gene>
    <name evidence="2" type="ORF">SAMN05192530_101776</name>
</gene>
<evidence type="ECO:0000313" key="3">
    <source>
        <dbReference type="Proteomes" id="UP000198793"/>
    </source>
</evidence>
<dbReference type="AlphaFoldDB" id="A0A1H0DH68"/>
<reference evidence="2 3" key="1">
    <citation type="submission" date="2016-10" db="EMBL/GenBank/DDBJ databases">
        <authorList>
            <person name="de Groot N.N."/>
        </authorList>
    </citation>
    <scope>NUCLEOTIDE SEQUENCE [LARGE SCALE GENOMIC DNA]</scope>
    <source>
        <strain evidence="3">L7-484,KACC 16230,DSM 25025</strain>
    </source>
</reference>
<feature type="transmembrane region" description="Helical" evidence="1">
    <location>
        <begin position="103"/>
        <end position="121"/>
    </location>
</feature>
<feature type="transmembrane region" description="Helical" evidence="1">
    <location>
        <begin position="133"/>
        <end position="154"/>
    </location>
</feature>
<dbReference type="OrthoDB" id="960912at2"/>
<keyword evidence="1" id="KW-0472">Membrane</keyword>
<dbReference type="RefSeq" id="WP_090669005.1">
    <property type="nucleotide sequence ID" value="NZ_FNIT01000001.1"/>
</dbReference>
<feature type="transmembrane region" description="Helical" evidence="1">
    <location>
        <begin position="160"/>
        <end position="184"/>
    </location>
</feature>
<dbReference type="InterPro" id="IPR005325">
    <property type="entry name" value="DUF308_memb"/>
</dbReference>
<dbReference type="EMBL" id="FNIT01000001">
    <property type="protein sequence ID" value="SDN69438.1"/>
    <property type="molecule type" value="Genomic_DNA"/>
</dbReference>
<accession>A0A1H0DH68</accession>